<evidence type="ECO:0000259" key="1">
    <source>
        <dbReference type="Pfam" id="PF01872"/>
    </source>
</evidence>
<dbReference type="InterPro" id="IPR050765">
    <property type="entry name" value="Riboflavin_Biosynth_HTPR"/>
</dbReference>
<name>A0A4R5YDF9_9MICC</name>
<protein>
    <submittedName>
        <fullName evidence="2">Deaminase</fullName>
    </submittedName>
</protein>
<sequence>MAKLIYSGITSLDGYVADRNGRFDWSAPDEEVHAFVNDLERDVGTYLLGRRIYEVMSVWETMGTAGDPPVIQDYARIWQGADKVVYSTSLAGVSAVRTRLERAFSPDAVRILKANTDRNIGIGGPTLAAQALEAGLVDECQLFLNPIAVGGGLGFFPDGLETRLELLDERRFGNGVVYLRYRCLA</sequence>
<dbReference type="Pfam" id="PF01872">
    <property type="entry name" value="RibD_C"/>
    <property type="match status" value="1"/>
</dbReference>
<feature type="domain" description="Bacterial bifunctional deaminase-reductase C-terminal" evidence="1">
    <location>
        <begin position="3"/>
        <end position="178"/>
    </location>
</feature>
<dbReference type="OrthoDB" id="7949219at2"/>
<dbReference type="PANTHER" id="PTHR38011">
    <property type="entry name" value="DIHYDROFOLATE REDUCTASE FAMILY PROTEIN (AFU_ORTHOLOGUE AFUA_8G06820)"/>
    <property type="match status" value="1"/>
</dbReference>
<gene>
    <name evidence="2" type="ORF">E2R57_01015</name>
</gene>
<dbReference type="Gene3D" id="3.40.430.10">
    <property type="entry name" value="Dihydrofolate Reductase, subunit A"/>
    <property type="match status" value="1"/>
</dbReference>
<dbReference type="GO" id="GO:0009231">
    <property type="term" value="P:riboflavin biosynthetic process"/>
    <property type="evidence" value="ECO:0007669"/>
    <property type="project" value="InterPro"/>
</dbReference>
<dbReference type="EMBL" id="SMZQ01000001">
    <property type="protein sequence ID" value="TDL41282.1"/>
    <property type="molecule type" value="Genomic_DNA"/>
</dbReference>
<dbReference type="GO" id="GO:0008703">
    <property type="term" value="F:5-amino-6-(5-phosphoribosylamino)uracil reductase activity"/>
    <property type="evidence" value="ECO:0007669"/>
    <property type="project" value="InterPro"/>
</dbReference>
<dbReference type="InterPro" id="IPR024072">
    <property type="entry name" value="DHFR-like_dom_sf"/>
</dbReference>
<dbReference type="SUPFAM" id="SSF53597">
    <property type="entry name" value="Dihydrofolate reductase-like"/>
    <property type="match status" value="1"/>
</dbReference>
<dbReference type="AlphaFoldDB" id="A0A4R5YDF9"/>
<dbReference type="RefSeq" id="WP_133345718.1">
    <property type="nucleotide sequence ID" value="NZ_SMZQ01000001.1"/>
</dbReference>
<dbReference type="Proteomes" id="UP000294621">
    <property type="component" value="Unassembled WGS sequence"/>
</dbReference>
<organism evidence="2 3">
    <name type="scientific">Arthrobacter nitrophenolicus</name>
    <dbReference type="NCBI Taxonomy" id="683150"/>
    <lineage>
        <taxon>Bacteria</taxon>
        <taxon>Bacillati</taxon>
        <taxon>Actinomycetota</taxon>
        <taxon>Actinomycetes</taxon>
        <taxon>Micrococcales</taxon>
        <taxon>Micrococcaceae</taxon>
        <taxon>Arthrobacter</taxon>
    </lineage>
</organism>
<comment type="caution">
    <text evidence="2">The sequence shown here is derived from an EMBL/GenBank/DDBJ whole genome shotgun (WGS) entry which is preliminary data.</text>
</comment>
<dbReference type="InterPro" id="IPR002734">
    <property type="entry name" value="RibDG_C"/>
</dbReference>
<evidence type="ECO:0000313" key="2">
    <source>
        <dbReference type="EMBL" id="TDL41282.1"/>
    </source>
</evidence>
<reference evidence="2 3" key="1">
    <citation type="submission" date="2019-03" db="EMBL/GenBank/DDBJ databases">
        <title>Genome Sequencing and Assembly of Various Microbes Isolated from Partially Reclaimed Soil and Acid Mine Drainage (AMD) Site.</title>
        <authorList>
            <person name="Steinbock B."/>
            <person name="Bechtold R."/>
            <person name="Sevigny J.L."/>
            <person name="Thomas D."/>
            <person name="Cuthill L.R."/>
            <person name="Aveiro Johannsen E.J."/>
            <person name="Thomas K."/>
            <person name="Ghosh A."/>
        </authorList>
    </citation>
    <scope>NUCLEOTIDE SEQUENCE [LARGE SCALE GENOMIC DNA]</scope>
    <source>
        <strain evidence="2 3">S-A1</strain>
    </source>
</reference>
<accession>A0A4R5YDF9</accession>
<dbReference type="PANTHER" id="PTHR38011:SF11">
    <property type="entry name" value="2,5-DIAMINO-6-RIBOSYLAMINO-4(3H)-PYRIMIDINONE 5'-PHOSPHATE REDUCTASE"/>
    <property type="match status" value="1"/>
</dbReference>
<evidence type="ECO:0000313" key="3">
    <source>
        <dbReference type="Proteomes" id="UP000294621"/>
    </source>
</evidence>
<proteinExistence type="predicted"/>